<dbReference type="InterPro" id="IPR022536">
    <property type="entry name" value="EspC"/>
</dbReference>
<proteinExistence type="predicted"/>
<keyword evidence="2" id="KW-1185">Reference proteome</keyword>
<dbReference type="RefSeq" id="WP_047036548.1">
    <property type="nucleotide sequence ID" value="NZ_LDCO01000003.1"/>
</dbReference>
<comment type="caution">
    <text evidence="1">The sequence shown here is derived from an EMBL/GenBank/DDBJ whole genome shotgun (WGS) entry which is preliminary data.</text>
</comment>
<organism evidence="1 2">
    <name type="scientific">Mycolicibacterium senegalense</name>
    <dbReference type="NCBI Taxonomy" id="1796"/>
    <lineage>
        <taxon>Bacteria</taxon>
        <taxon>Bacillati</taxon>
        <taxon>Actinomycetota</taxon>
        <taxon>Actinomycetes</taxon>
        <taxon>Mycobacteriales</taxon>
        <taxon>Mycobacteriaceae</taxon>
        <taxon>Mycolicibacterium</taxon>
    </lineage>
</organism>
<protein>
    <submittedName>
        <fullName evidence="1">Uncharacterized protein</fullName>
    </submittedName>
</protein>
<accession>A0ABR5FM80</accession>
<gene>
    <name evidence="1" type="ORF">ABW05_30970</name>
</gene>
<sequence length="92" mass="9037">MANDLHVDAAGLRSAAANSDGVAAALATGILEGGRGTTPSQAGVAAILAAVQSARTRQSNRISGQSGDLTVSAARYDTTDEDGGHAITTVSV</sequence>
<dbReference type="EMBL" id="LDPU01000003">
    <property type="protein sequence ID" value="KLO47637.1"/>
    <property type="molecule type" value="Genomic_DNA"/>
</dbReference>
<evidence type="ECO:0000313" key="1">
    <source>
        <dbReference type="EMBL" id="KLO47637.1"/>
    </source>
</evidence>
<dbReference type="Proteomes" id="UP000036499">
    <property type="component" value="Unassembled WGS sequence"/>
</dbReference>
<evidence type="ECO:0000313" key="2">
    <source>
        <dbReference type="Proteomes" id="UP000036499"/>
    </source>
</evidence>
<dbReference type="Pfam" id="PF10824">
    <property type="entry name" value="T7SS_ESX_EspC"/>
    <property type="match status" value="1"/>
</dbReference>
<name>A0ABR5FM80_9MYCO</name>
<reference evidence="1 2" key="1">
    <citation type="submission" date="2015-05" db="EMBL/GenBank/DDBJ databases">
        <title>Genome sequence of Mycobacterium senegalense.</title>
        <authorList>
            <person name="Greninger A.L."/>
            <person name="Miller S."/>
        </authorList>
    </citation>
    <scope>NUCLEOTIDE SEQUENCE [LARGE SCALE GENOMIC DNA]</scope>
    <source>
        <strain evidence="1 2">CK2</strain>
    </source>
</reference>